<dbReference type="AlphaFoldDB" id="A0A915YZC7"/>
<sequence length="162" mass="18140">MSGSCGCDLHLKVESLPFKLIDQPNIINYFTSFTCENFSGINTRRNLSHCGICLKTIHILLIGQVRERNFISNSCLDKSPIEEADEQISSADETIDIKCDDLEELEHPGQSTSLPLALVTSTINSCFFIYIKIYAVALKYKPNAENKLEEQSNDDNMSINSV</sequence>
<evidence type="ECO:0000313" key="2">
    <source>
        <dbReference type="Proteomes" id="UP000684084"/>
    </source>
</evidence>
<gene>
    <name evidence="1" type="ORF">CHRIB12_LOCUS6282</name>
</gene>
<reference evidence="1" key="1">
    <citation type="submission" date="2020-05" db="EMBL/GenBank/DDBJ databases">
        <authorList>
            <person name="Rincon C."/>
            <person name="Sanders R I."/>
            <person name="Robbins C."/>
            <person name="Chaturvedi A."/>
        </authorList>
    </citation>
    <scope>NUCLEOTIDE SEQUENCE</scope>
    <source>
        <strain evidence="1">CHB12</strain>
    </source>
</reference>
<organism evidence="1 2">
    <name type="scientific">Rhizophagus irregularis</name>
    <dbReference type="NCBI Taxonomy" id="588596"/>
    <lineage>
        <taxon>Eukaryota</taxon>
        <taxon>Fungi</taxon>
        <taxon>Fungi incertae sedis</taxon>
        <taxon>Mucoromycota</taxon>
        <taxon>Glomeromycotina</taxon>
        <taxon>Glomeromycetes</taxon>
        <taxon>Glomerales</taxon>
        <taxon>Glomeraceae</taxon>
        <taxon>Rhizophagus</taxon>
    </lineage>
</organism>
<dbReference type="Proteomes" id="UP000684084">
    <property type="component" value="Unassembled WGS sequence"/>
</dbReference>
<evidence type="ECO:0000313" key="1">
    <source>
        <dbReference type="EMBL" id="CAB5356194.1"/>
    </source>
</evidence>
<dbReference type="OrthoDB" id="2454697at2759"/>
<comment type="caution">
    <text evidence="1">The sequence shown here is derived from an EMBL/GenBank/DDBJ whole genome shotgun (WGS) entry which is preliminary data.</text>
</comment>
<name>A0A915YZC7_9GLOM</name>
<accession>A0A915YZC7</accession>
<protein>
    <submittedName>
        <fullName evidence="1">Uncharacterized protein</fullName>
    </submittedName>
</protein>
<proteinExistence type="predicted"/>
<dbReference type="EMBL" id="CAGKOT010000010">
    <property type="protein sequence ID" value="CAB5356194.1"/>
    <property type="molecule type" value="Genomic_DNA"/>
</dbReference>